<dbReference type="PANTHER" id="PTHR15696">
    <property type="entry name" value="SMG-7 SUPPRESSOR WITH MORPHOLOGICAL EFFECT ON GENITALIA PROTEIN 7"/>
    <property type="match status" value="1"/>
</dbReference>
<feature type="region of interest" description="Disordered" evidence="1">
    <location>
        <begin position="455"/>
        <end position="476"/>
    </location>
</feature>
<keyword evidence="5" id="KW-1185">Reference proteome</keyword>
<dbReference type="InterPro" id="IPR018834">
    <property type="entry name" value="DNA/RNA-bd_Est1-type"/>
</dbReference>
<evidence type="ECO:0000313" key="5">
    <source>
        <dbReference type="Proteomes" id="UP001244341"/>
    </source>
</evidence>
<feature type="domain" description="Telomerase activating protein Est1-like N-terminal" evidence="3">
    <location>
        <begin position="66"/>
        <end position="189"/>
    </location>
</feature>
<name>A0ABY8UK08_TETOB</name>
<dbReference type="SUPFAM" id="SSF48452">
    <property type="entry name" value="TPR-like"/>
    <property type="match status" value="1"/>
</dbReference>
<evidence type="ECO:0008006" key="6">
    <source>
        <dbReference type="Google" id="ProtNLM"/>
    </source>
</evidence>
<sequence length="586" mass="60384">MADARSAHSKAESEWQRALELERRLKATYRKRSFYDPEARTLRGQLRSAYESLLFLDAAFAAANDVELALWKGVFYRPIEEFRTRLKQADKAGDAGASAGPKVAAAFMRFLEEASLFYRRLVMQLQAAYGDVGVKLAVEAAGAAGGGVAAANGAAAMLCSSGSSAPRDVRPSIHRCLIYLGDLARYTAQAAPKAAPAAAAAAGAGPGQHPAAMPDWQRAGYYYRLAARVLPRSGNPHNQLAVMSVMVGEALRAVYHYARSLCVGIPFWTARENLLLLFEQNRARYGEFAAQRRQRPQQQQQQLGQLLSDVSICYGACGKPVRAANAAQAGAAAAAAAARGGSGSAGGDAACDGGALPEELELLGFEPLRSKHHWHELELLGFEPLRSKHHWHVTDVGKAAVDEPATRACRMLAAARVVSASLAAEQQLGRHAAAAAAAGGPLQLGGLAGHDQGSGFGLAQGEGLAPDSPTSPEGDGLTLLEYLAKQQQQQQQQLAGALSGIDPAAAAGGTAGALAGALNPPPGYNGVGFGGGGMGLGAQQGLGLGLGSGAFGGAGAVSGAGLFAGGGPAVLLPPLDIVQSQNPFAS</sequence>
<evidence type="ECO:0000259" key="3">
    <source>
        <dbReference type="Pfam" id="PF10374"/>
    </source>
</evidence>
<evidence type="ECO:0000313" key="4">
    <source>
        <dbReference type="EMBL" id="WIA21700.1"/>
    </source>
</evidence>
<reference evidence="4 5" key="1">
    <citation type="submission" date="2023-05" db="EMBL/GenBank/DDBJ databases">
        <title>A 100% complete, gapless, phased diploid assembly of the Scenedesmus obliquus UTEX 3031 genome.</title>
        <authorList>
            <person name="Biondi T.C."/>
            <person name="Hanschen E.R."/>
            <person name="Kwon T."/>
            <person name="Eng W."/>
            <person name="Kruse C.P.S."/>
            <person name="Koehler S.I."/>
            <person name="Kunde Y."/>
            <person name="Gleasner C.D."/>
            <person name="You Mak K.T."/>
            <person name="Polle J."/>
            <person name="Hovde B.T."/>
            <person name="Starkenburg S.R."/>
        </authorList>
    </citation>
    <scope>NUCLEOTIDE SEQUENCE [LARGE SCALE GENOMIC DNA]</scope>
    <source>
        <strain evidence="4 5">DOE0152z</strain>
    </source>
</reference>
<organism evidence="4 5">
    <name type="scientific">Tetradesmus obliquus</name>
    <name type="common">Green alga</name>
    <name type="synonym">Acutodesmus obliquus</name>
    <dbReference type="NCBI Taxonomy" id="3088"/>
    <lineage>
        <taxon>Eukaryota</taxon>
        <taxon>Viridiplantae</taxon>
        <taxon>Chlorophyta</taxon>
        <taxon>core chlorophytes</taxon>
        <taxon>Chlorophyceae</taxon>
        <taxon>CS clade</taxon>
        <taxon>Sphaeropleales</taxon>
        <taxon>Scenedesmaceae</taxon>
        <taxon>Tetradesmus</taxon>
    </lineage>
</organism>
<gene>
    <name evidence="4" type="ORF">OEZ85_000866</name>
</gene>
<proteinExistence type="predicted"/>
<evidence type="ECO:0000256" key="1">
    <source>
        <dbReference type="SAM" id="MobiDB-lite"/>
    </source>
</evidence>
<evidence type="ECO:0000259" key="2">
    <source>
        <dbReference type="Pfam" id="PF10373"/>
    </source>
</evidence>
<feature type="domain" description="DNA/RNA-binding" evidence="2">
    <location>
        <begin position="222"/>
        <end position="287"/>
    </location>
</feature>
<dbReference type="InterPro" id="IPR011990">
    <property type="entry name" value="TPR-like_helical_dom_sf"/>
</dbReference>
<dbReference type="EMBL" id="CP126220">
    <property type="protein sequence ID" value="WIA21700.1"/>
    <property type="molecule type" value="Genomic_DNA"/>
</dbReference>
<dbReference type="PANTHER" id="PTHR15696:SF0">
    <property type="entry name" value="TELOMERASE-BINDING PROTEIN EST1A"/>
    <property type="match status" value="1"/>
</dbReference>
<accession>A0ABY8UK08</accession>
<protein>
    <recommendedName>
        <fullName evidence="6">DNA/RNA-binding domain-containing protein</fullName>
    </recommendedName>
</protein>
<dbReference type="Proteomes" id="UP001244341">
    <property type="component" value="Chromosome 13b"/>
</dbReference>
<dbReference type="Pfam" id="PF10373">
    <property type="entry name" value="EST1_DNA_bind"/>
    <property type="match status" value="1"/>
</dbReference>
<dbReference type="Gene3D" id="1.25.40.10">
    <property type="entry name" value="Tetratricopeptide repeat domain"/>
    <property type="match status" value="1"/>
</dbReference>
<dbReference type="Pfam" id="PF10374">
    <property type="entry name" value="EST1"/>
    <property type="match status" value="1"/>
</dbReference>
<dbReference type="InterPro" id="IPR045153">
    <property type="entry name" value="Est1/Ebs1-like"/>
</dbReference>
<dbReference type="InterPro" id="IPR019458">
    <property type="entry name" value="Est1-like_N"/>
</dbReference>